<name>A0A5B9QQ93_9BACT</name>
<dbReference type="OrthoDB" id="262788at2"/>
<dbReference type="Proteomes" id="UP000325286">
    <property type="component" value="Chromosome"/>
</dbReference>
<evidence type="ECO:0000256" key="1">
    <source>
        <dbReference type="SAM" id="MobiDB-lite"/>
    </source>
</evidence>
<dbReference type="EMBL" id="CP042914">
    <property type="protein sequence ID" value="QEG40082.1"/>
    <property type="molecule type" value="Genomic_DNA"/>
</dbReference>
<dbReference type="AlphaFoldDB" id="A0A5B9QQ93"/>
<protein>
    <submittedName>
        <fullName evidence="2">Uncharacterized protein</fullName>
    </submittedName>
</protein>
<organism evidence="2 3">
    <name type="scientific">Roseimaritima ulvae</name>
    <dbReference type="NCBI Taxonomy" id="980254"/>
    <lineage>
        <taxon>Bacteria</taxon>
        <taxon>Pseudomonadati</taxon>
        <taxon>Planctomycetota</taxon>
        <taxon>Planctomycetia</taxon>
        <taxon>Pirellulales</taxon>
        <taxon>Pirellulaceae</taxon>
        <taxon>Roseimaritima</taxon>
    </lineage>
</organism>
<evidence type="ECO:0000313" key="3">
    <source>
        <dbReference type="Proteomes" id="UP000325286"/>
    </source>
</evidence>
<feature type="region of interest" description="Disordered" evidence="1">
    <location>
        <begin position="1"/>
        <end position="28"/>
    </location>
</feature>
<gene>
    <name evidence="2" type="ORF">UC8_20860</name>
</gene>
<feature type="compositionally biased region" description="Basic and acidic residues" evidence="1">
    <location>
        <begin position="13"/>
        <end position="22"/>
    </location>
</feature>
<keyword evidence="3" id="KW-1185">Reference proteome</keyword>
<accession>A0A5B9QQ93</accession>
<reference evidence="2 3" key="1">
    <citation type="submission" date="2019-08" db="EMBL/GenBank/DDBJ databases">
        <title>Deep-cultivation of Planctomycetes and their phenomic and genomic characterization uncovers novel biology.</title>
        <authorList>
            <person name="Wiegand S."/>
            <person name="Jogler M."/>
            <person name="Boedeker C."/>
            <person name="Pinto D."/>
            <person name="Vollmers J."/>
            <person name="Rivas-Marin E."/>
            <person name="Kohn T."/>
            <person name="Peeters S.H."/>
            <person name="Heuer A."/>
            <person name="Rast P."/>
            <person name="Oberbeckmann S."/>
            <person name="Bunk B."/>
            <person name="Jeske O."/>
            <person name="Meyerdierks A."/>
            <person name="Storesund J.E."/>
            <person name="Kallscheuer N."/>
            <person name="Luecker S."/>
            <person name="Lage O.M."/>
            <person name="Pohl T."/>
            <person name="Merkel B.J."/>
            <person name="Hornburger P."/>
            <person name="Mueller R.-W."/>
            <person name="Bruemmer F."/>
            <person name="Labrenz M."/>
            <person name="Spormann A.M."/>
            <person name="Op den Camp H."/>
            <person name="Overmann J."/>
            <person name="Amann R."/>
            <person name="Jetten M.S.M."/>
            <person name="Mascher T."/>
            <person name="Medema M.H."/>
            <person name="Devos D.P."/>
            <person name="Kaster A.-K."/>
            <person name="Ovreas L."/>
            <person name="Rohde M."/>
            <person name="Galperin M.Y."/>
            <person name="Jogler C."/>
        </authorList>
    </citation>
    <scope>NUCLEOTIDE SEQUENCE [LARGE SCALE GENOMIC DNA]</scope>
    <source>
        <strain evidence="2 3">UC8</strain>
    </source>
</reference>
<dbReference type="KEGG" id="rul:UC8_20860"/>
<dbReference type="RefSeq" id="WP_148080206.1">
    <property type="nucleotide sequence ID" value="NZ_CP042914.1"/>
</dbReference>
<proteinExistence type="predicted"/>
<evidence type="ECO:0000313" key="2">
    <source>
        <dbReference type="EMBL" id="QEG40082.1"/>
    </source>
</evidence>
<sequence length="360" mass="40419">MARRRVMVGPRRGPRESKRPSSDLKSPMGQRANLAIGNANGYELFYSHWCANTLPRDLFWGSEHAVEFISNQRAVAVDDGWLDTVWAEGGAVIDPQNQTFLLYGGEDLLYDVPLRRLFLKMLSMAWDDWTVRWAFEGIVDLAEYLGVAREHVIADSNDTSEATAILTPPQERDWLRCIGTIRSDGDLAIYPLDGLLIDYLLAGPQLVVAANSVQSFVTLNVSDWTKDFPTGGFHIDLNQRQLDFWMAEDCPNALVGVANSWNDWNVNWHNDSFESQVELTDSALKLNQRPQSEMLSDLLEMLNQDSKPVDVLELAQRLSDHAGGGKVEVNPFAIRDDRISVDAERRKTILARCVAALNDG</sequence>